<evidence type="ECO:0000313" key="1">
    <source>
        <dbReference type="EMBL" id="ORB61319.1"/>
    </source>
</evidence>
<comment type="caution">
    <text evidence="1">The sequence shown here is derived from an EMBL/GenBank/DDBJ whole genome shotgun (WGS) entry which is preliminary data.</text>
</comment>
<dbReference type="STRING" id="75922.BST47_28365"/>
<keyword evidence="2" id="KW-1185">Reference proteome</keyword>
<gene>
    <name evidence="1" type="ORF">BST47_28365</name>
</gene>
<sequence>MIPNQLPSVWLGEARANLHASVRAMAQPRLRIVHARRAWTFAMYVMVNEADDAQPSELDAATVFADEAVGHITAAHAELDGPHPSGVRN</sequence>
<dbReference type="AlphaFoldDB" id="A0A1X0JEG9"/>
<evidence type="ECO:0000313" key="2">
    <source>
        <dbReference type="Proteomes" id="UP000192411"/>
    </source>
</evidence>
<dbReference type="RefSeq" id="WP_083129150.1">
    <property type="nucleotide sequence ID" value="NZ_MVIM01000026.1"/>
</dbReference>
<dbReference type="OrthoDB" id="4626490at2"/>
<accession>A0A1X0JEG9</accession>
<reference evidence="1 2" key="1">
    <citation type="submission" date="2017-02" db="EMBL/GenBank/DDBJ databases">
        <title>The new phylogeny of genus Mycobacterium.</title>
        <authorList>
            <person name="Tortoli E."/>
            <person name="Trovato A."/>
            <person name="Cirillo D.M."/>
        </authorList>
    </citation>
    <scope>NUCLEOTIDE SEQUENCE [LARGE SCALE GENOMIC DNA]</scope>
    <source>
        <strain evidence="1 2">DSM 44338</strain>
    </source>
</reference>
<name>A0A1X0JEG9_9MYCO</name>
<dbReference type="Proteomes" id="UP000192411">
    <property type="component" value="Unassembled WGS sequence"/>
</dbReference>
<organism evidence="1 2">
    <name type="scientific">Mycolicibacterium tusciae</name>
    <dbReference type="NCBI Taxonomy" id="75922"/>
    <lineage>
        <taxon>Bacteria</taxon>
        <taxon>Bacillati</taxon>
        <taxon>Actinomycetota</taxon>
        <taxon>Actinomycetes</taxon>
        <taxon>Mycobacteriales</taxon>
        <taxon>Mycobacteriaceae</taxon>
        <taxon>Mycolicibacterium</taxon>
    </lineage>
</organism>
<proteinExistence type="predicted"/>
<dbReference type="EMBL" id="MVIM01000026">
    <property type="protein sequence ID" value="ORB61319.1"/>
    <property type="molecule type" value="Genomic_DNA"/>
</dbReference>
<protein>
    <submittedName>
        <fullName evidence="1">Uncharacterized protein</fullName>
    </submittedName>
</protein>